<keyword evidence="4" id="KW-1185">Reference proteome</keyword>
<dbReference type="AlphaFoldDB" id="A0A7H0LPB7"/>
<reference evidence="3 4" key="1">
    <citation type="submission" date="2020-09" db="EMBL/GenBank/DDBJ databases">
        <title>Sphingomonas sp., a new species isolated from pork steak.</title>
        <authorList>
            <person name="Heidler von Heilborn D."/>
        </authorList>
    </citation>
    <scope>NUCLEOTIDE SEQUENCE [LARGE SCALE GENOMIC DNA]</scope>
    <source>
        <strain evidence="4">S8-3T</strain>
    </source>
</reference>
<organism evidence="3 4">
    <name type="scientific">Sphingomonas alpina</name>
    <dbReference type="NCBI Taxonomy" id="653931"/>
    <lineage>
        <taxon>Bacteria</taxon>
        <taxon>Pseudomonadati</taxon>
        <taxon>Pseudomonadota</taxon>
        <taxon>Alphaproteobacteria</taxon>
        <taxon>Sphingomonadales</taxon>
        <taxon>Sphingomonadaceae</taxon>
        <taxon>Sphingomonas</taxon>
    </lineage>
</organism>
<dbReference type="KEGG" id="spap:H3Z74_10510"/>
<evidence type="ECO:0000256" key="1">
    <source>
        <dbReference type="SAM" id="MobiDB-lite"/>
    </source>
</evidence>
<dbReference type="Proteomes" id="UP000516148">
    <property type="component" value="Chromosome"/>
</dbReference>
<keyword evidence="2" id="KW-0732">Signal</keyword>
<dbReference type="EMBL" id="CP061038">
    <property type="protein sequence ID" value="QNQ11520.1"/>
    <property type="molecule type" value="Genomic_DNA"/>
</dbReference>
<feature type="signal peptide" evidence="2">
    <location>
        <begin position="1"/>
        <end position="24"/>
    </location>
</feature>
<dbReference type="RefSeq" id="WP_187763800.1">
    <property type="nucleotide sequence ID" value="NZ_JANQBJ010000001.1"/>
</dbReference>
<evidence type="ECO:0000256" key="2">
    <source>
        <dbReference type="SAM" id="SignalP"/>
    </source>
</evidence>
<name>A0A7H0LPB7_9SPHN</name>
<evidence type="ECO:0000313" key="3">
    <source>
        <dbReference type="EMBL" id="QNQ11520.1"/>
    </source>
</evidence>
<feature type="region of interest" description="Disordered" evidence="1">
    <location>
        <begin position="70"/>
        <end position="96"/>
    </location>
</feature>
<proteinExistence type="predicted"/>
<protein>
    <submittedName>
        <fullName evidence="3">Uncharacterized protein</fullName>
    </submittedName>
</protein>
<evidence type="ECO:0000313" key="4">
    <source>
        <dbReference type="Proteomes" id="UP000516148"/>
    </source>
</evidence>
<sequence>MRFPQLSLAALATLLVAAPTVAGAVAGKSDDSAAPPPAKEKKICRPIVGTGTILARSYCLTRAEWAEMNERNRRDHELVEQRKSSGVQKPTPFNAY</sequence>
<feature type="chain" id="PRO_5028950475" evidence="2">
    <location>
        <begin position="25"/>
        <end position="96"/>
    </location>
</feature>
<feature type="compositionally biased region" description="Basic and acidic residues" evidence="1">
    <location>
        <begin position="70"/>
        <end position="83"/>
    </location>
</feature>
<gene>
    <name evidence="3" type="ORF">H3Z74_10510</name>
</gene>
<accession>A0A7H0LPB7</accession>